<gene>
    <name evidence="1" type="ORF">PLEPLA_LOCUS48941</name>
</gene>
<reference evidence="1" key="1">
    <citation type="submission" date="2020-03" db="EMBL/GenBank/DDBJ databases">
        <authorList>
            <person name="Weist P."/>
        </authorList>
    </citation>
    <scope>NUCLEOTIDE SEQUENCE</scope>
</reference>
<proteinExistence type="predicted"/>
<dbReference type="AlphaFoldDB" id="A0A9N7W5M2"/>
<dbReference type="EMBL" id="CADEAL010004507">
    <property type="protein sequence ID" value="CAB1461066.1"/>
    <property type="molecule type" value="Genomic_DNA"/>
</dbReference>
<evidence type="ECO:0000313" key="2">
    <source>
        <dbReference type="Proteomes" id="UP001153269"/>
    </source>
</evidence>
<name>A0A9N7W5M2_PLEPL</name>
<comment type="caution">
    <text evidence="1">The sequence shown here is derived from an EMBL/GenBank/DDBJ whole genome shotgun (WGS) entry which is preliminary data.</text>
</comment>
<keyword evidence="2" id="KW-1185">Reference proteome</keyword>
<organism evidence="1 2">
    <name type="scientific">Pleuronectes platessa</name>
    <name type="common">European plaice</name>
    <dbReference type="NCBI Taxonomy" id="8262"/>
    <lineage>
        <taxon>Eukaryota</taxon>
        <taxon>Metazoa</taxon>
        <taxon>Chordata</taxon>
        <taxon>Craniata</taxon>
        <taxon>Vertebrata</taxon>
        <taxon>Euteleostomi</taxon>
        <taxon>Actinopterygii</taxon>
        <taxon>Neopterygii</taxon>
        <taxon>Teleostei</taxon>
        <taxon>Neoteleostei</taxon>
        <taxon>Acanthomorphata</taxon>
        <taxon>Carangaria</taxon>
        <taxon>Pleuronectiformes</taxon>
        <taxon>Pleuronectoidei</taxon>
        <taxon>Pleuronectidae</taxon>
        <taxon>Pleuronectes</taxon>
    </lineage>
</organism>
<accession>A0A9N7W5M2</accession>
<dbReference type="Proteomes" id="UP001153269">
    <property type="component" value="Unassembled WGS sequence"/>
</dbReference>
<sequence>MMMVIDSVERESVWFLKSGRLWLRVERSSSNLKAALILSLTSSLKISINTYNSSRMLHLNSTFSNSPSSLSSFKAAIGSKPRFSLPYCLPPDLSLHTTSLFVLAAPA</sequence>
<protein>
    <submittedName>
        <fullName evidence="1">Uncharacterized protein</fullName>
    </submittedName>
</protein>
<evidence type="ECO:0000313" key="1">
    <source>
        <dbReference type="EMBL" id="CAB1461066.1"/>
    </source>
</evidence>